<feature type="region of interest" description="Disordered" evidence="1">
    <location>
        <begin position="42"/>
        <end position="77"/>
    </location>
</feature>
<accession>A0A4C2ABZ1</accession>
<evidence type="ECO:0000313" key="3">
    <source>
        <dbReference type="Proteomes" id="UP000299102"/>
    </source>
</evidence>
<reference evidence="2 3" key="1">
    <citation type="journal article" date="2019" name="Commun. Biol.">
        <title>The bagworm genome reveals a unique fibroin gene that provides high tensile strength.</title>
        <authorList>
            <person name="Kono N."/>
            <person name="Nakamura H."/>
            <person name="Ohtoshi R."/>
            <person name="Tomita M."/>
            <person name="Numata K."/>
            <person name="Arakawa K."/>
        </authorList>
    </citation>
    <scope>NUCLEOTIDE SEQUENCE [LARGE SCALE GENOMIC DNA]</scope>
</reference>
<dbReference type="AlphaFoldDB" id="A0A4C2ABZ1"/>
<name>A0A4C2ABZ1_EUMVA</name>
<dbReference type="EMBL" id="BGZK01002774">
    <property type="protein sequence ID" value="GBP96387.1"/>
    <property type="molecule type" value="Genomic_DNA"/>
</dbReference>
<gene>
    <name evidence="2" type="ORF">EVAR_65717_1</name>
</gene>
<evidence type="ECO:0000313" key="2">
    <source>
        <dbReference type="EMBL" id="GBP96387.1"/>
    </source>
</evidence>
<proteinExistence type="predicted"/>
<sequence>MEGFTYSTKGISRRSKYTGDRLFQSAVDVTGSSALLDRAENGKWSGVTSGSQRRHIRNTHRRAARPGPSAVHESTIQQRLGGRSSCWRSTTLAGAGPDCRDGGICGLVRPTRWSRSCTRNALDAHVTLPYRQSARREK</sequence>
<comment type="caution">
    <text evidence="2">The sequence shown here is derived from an EMBL/GenBank/DDBJ whole genome shotgun (WGS) entry which is preliminary data.</text>
</comment>
<organism evidence="2 3">
    <name type="scientific">Eumeta variegata</name>
    <name type="common">Bagworm moth</name>
    <name type="synonym">Eumeta japonica</name>
    <dbReference type="NCBI Taxonomy" id="151549"/>
    <lineage>
        <taxon>Eukaryota</taxon>
        <taxon>Metazoa</taxon>
        <taxon>Ecdysozoa</taxon>
        <taxon>Arthropoda</taxon>
        <taxon>Hexapoda</taxon>
        <taxon>Insecta</taxon>
        <taxon>Pterygota</taxon>
        <taxon>Neoptera</taxon>
        <taxon>Endopterygota</taxon>
        <taxon>Lepidoptera</taxon>
        <taxon>Glossata</taxon>
        <taxon>Ditrysia</taxon>
        <taxon>Tineoidea</taxon>
        <taxon>Psychidae</taxon>
        <taxon>Oiketicinae</taxon>
        <taxon>Eumeta</taxon>
    </lineage>
</organism>
<evidence type="ECO:0000256" key="1">
    <source>
        <dbReference type="SAM" id="MobiDB-lite"/>
    </source>
</evidence>
<dbReference type="Proteomes" id="UP000299102">
    <property type="component" value="Unassembled WGS sequence"/>
</dbReference>
<protein>
    <submittedName>
        <fullName evidence="2">Uncharacterized protein</fullName>
    </submittedName>
</protein>
<keyword evidence="3" id="KW-1185">Reference proteome</keyword>
<feature type="compositionally biased region" description="Basic residues" evidence="1">
    <location>
        <begin position="52"/>
        <end position="64"/>
    </location>
</feature>